<feature type="domain" description="ABC transporter" evidence="6">
    <location>
        <begin position="5"/>
        <end position="235"/>
    </location>
</feature>
<dbReference type="SMART" id="SM00382">
    <property type="entry name" value="AAA"/>
    <property type="match status" value="1"/>
</dbReference>
<organism evidence="7">
    <name type="scientific">Thermofilum pendens</name>
    <dbReference type="NCBI Taxonomy" id="2269"/>
    <lineage>
        <taxon>Archaea</taxon>
        <taxon>Thermoproteota</taxon>
        <taxon>Thermoprotei</taxon>
        <taxon>Thermofilales</taxon>
        <taxon>Thermofilaceae</taxon>
        <taxon>Thermofilum</taxon>
    </lineage>
</organism>
<dbReference type="InterPro" id="IPR003593">
    <property type="entry name" value="AAA+_ATPase"/>
</dbReference>
<dbReference type="InterPro" id="IPR027417">
    <property type="entry name" value="P-loop_NTPase"/>
</dbReference>
<gene>
    <name evidence="7" type="ORF">ENV88_00975</name>
</gene>
<dbReference type="SUPFAM" id="SSF52540">
    <property type="entry name" value="P-loop containing nucleoside triphosphate hydrolases"/>
    <property type="match status" value="1"/>
</dbReference>
<dbReference type="AlphaFoldDB" id="A0A7C3SKI6"/>
<name>A0A7C3SKI6_THEPE</name>
<sequence length="237" mass="25532">MVDMLEVDGLRAGYGKMVVLHGIDLSVEEKEIVAVIGPNGAGKTTLLNAVFGLATLHSGTIRYKGRVLNGLKPHEVVKLGVGYAPQLDNVFPNLTVEENLLVGAYTRGKDPGVHADIEDVLELFPEIKRRRNQKAKFLSGGERQMLAVARALMGKPSLLLLDEPTAGLSPKAGATLIRKVREIQETRGVSVLLVEQNVERALEAADRVAVLVGGKIVKQATPSELKGVPLEKVFFGE</sequence>
<comment type="caution">
    <text evidence="7">The sequence shown here is derived from an EMBL/GenBank/DDBJ whole genome shotgun (WGS) entry which is preliminary data.</text>
</comment>
<dbReference type="EMBL" id="DTIB01000022">
    <property type="protein sequence ID" value="HGB24630.1"/>
    <property type="molecule type" value="Genomic_DNA"/>
</dbReference>
<dbReference type="Gene3D" id="3.40.50.300">
    <property type="entry name" value="P-loop containing nucleotide triphosphate hydrolases"/>
    <property type="match status" value="1"/>
</dbReference>
<comment type="similarity">
    <text evidence="1">Belongs to the ABC transporter superfamily.</text>
</comment>
<evidence type="ECO:0000313" key="7">
    <source>
        <dbReference type="EMBL" id="HGB24630.1"/>
    </source>
</evidence>
<keyword evidence="5" id="KW-0029">Amino-acid transport</keyword>
<dbReference type="PANTHER" id="PTHR43820">
    <property type="entry name" value="HIGH-AFFINITY BRANCHED-CHAIN AMINO ACID TRANSPORT ATP-BINDING PROTEIN LIVF"/>
    <property type="match status" value="1"/>
</dbReference>
<evidence type="ECO:0000256" key="5">
    <source>
        <dbReference type="ARBA" id="ARBA00022970"/>
    </source>
</evidence>
<protein>
    <submittedName>
        <fullName evidence="7">ABC transporter ATP-binding protein</fullName>
    </submittedName>
</protein>
<dbReference type="Pfam" id="PF00005">
    <property type="entry name" value="ABC_tran"/>
    <property type="match status" value="1"/>
</dbReference>
<keyword evidence="2" id="KW-0813">Transport</keyword>
<keyword evidence="3" id="KW-0547">Nucleotide-binding</keyword>
<dbReference type="GO" id="GO:0015807">
    <property type="term" value="P:L-amino acid transport"/>
    <property type="evidence" value="ECO:0007669"/>
    <property type="project" value="TreeGrafter"/>
</dbReference>
<dbReference type="InterPro" id="IPR017871">
    <property type="entry name" value="ABC_transporter-like_CS"/>
</dbReference>
<evidence type="ECO:0000259" key="6">
    <source>
        <dbReference type="PROSITE" id="PS50893"/>
    </source>
</evidence>
<evidence type="ECO:0000256" key="4">
    <source>
        <dbReference type="ARBA" id="ARBA00022840"/>
    </source>
</evidence>
<evidence type="ECO:0000256" key="1">
    <source>
        <dbReference type="ARBA" id="ARBA00005417"/>
    </source>
</evidence>
<dbReference type="InterPro" id="IPR052156">
    <property type="entry name" value="BCAA_Transport_ATP-bd_LivF"/>
</dbReference>
<dbReference type="CDD" id="cd03224">
    <property type="entry name" value="ABC_TM1139_LivF_branched"/>
    <property type="match status" value="1"/>
</dbReference>
<dbReference type="PROSITE" id="PS00211">
    <property type="entry name" value="ABC_TRANSPORTER_1"/>
    <property type="match status" value="1"/>
</dbReference>
<dbReference type="InterPro" id="IPR003439">
    <property type="entry name" value="ABC_transporter-like_ATP-bd"/>
</dbReference>
<dbReference type="GO" id="GO:0016887">
    <property type="term" value="F:ATP hydrolysis activity"/>
    <property type="evidence" value="ECO:0007669"/>
    <property type="project" value="InterPro"/>
</dbReference>
<dbReference type="GO" id="GO:0005524">
    <property type="term" value="F:ATP binding"/>
    <property type="evidence" value="ECO:0007669"/>
    <property type="project" value="UniProtKB-KW"/>
</dbReference>
<proteinExistence type="inferred from homology"/>
<keyword evidence="4 7" id="KW-0067">ATP-binding</keyword>
<dbReference type="GO" id="GO:0015658">
    <property type="term" value="F:branched-chain amino acid transmembrane transporter activity"/>
    <property type="evidence" value="ECO:0007669"/>
    <property type="project" value="TreeGrafter"/>
</dbReference>
<dbReference type="PROSITE" id="PS50893">
    <property type="entry name" value="ABC_TRANSPORTER_2"/>
    <property type="match status" value="1"/>
</dbReference>
<evidence type="ECO:0000256" key="2">
    <source>
        <dbReference type="ARBA" id="ARBA00022448"/>
    </source>
</evidence>
<accession>A0A7C3SKI6</accession>
<reference evidence="7" key="1">
    <citation type="journal article" date="2020" name="mSystems">
        <title>Genome- and Community-Level Interaction Insights into Carbon Utilization and Element Cycling Functions of Hydrothermarchaeota in Hydrothermal Sediment.</title>
        <authorList>
            <person name="Zhou Z."/>
            <person name="Liu Y."/>
            <person name="Xu W."/>
            <person name="Pan J."/>
            <person name="Luo Z.H."/>
            <person name="Li M."/>
        </authorList>
    </citation>
    <scope>NUCLEOTIDE SEQUENCE [LARGE SCALE GENOMIC DNA]</scope>
    <source>
        <strain evidence="7">SpSt-8</strain>
    </source>
</reference>
<evidence type="ECO:0000256" key="3">
    <source>
        <dbReference type="ARBA" id="ARBA00022741"/>
    </source>
</evidence>
<dbReference type="PANTHER" id="PTHR43820:SF7">
    <property type="entry name" value="BRANCHED-CHAIN AMINO ACID TRANSPORT ATP-BINDING PROTEIN LIVF-RELATED"/>
    <property type="match status" value="1"/>
</dbReference>